<reference evidence="2" key="1">
    <citation type="submission" date="2023-01" db="EMBL/GenBank/DDBJ databases">
        <title>Human gut microbiome strain richness.</title>
        <authorList>
            <person name="Chen-Liaw A."/>
        </authorList>
    </citation>
    <scope>NUCLEOTIDE SEQUENCE</scope>
    <source>
        <strain evidence="2">D55st1_G4_D55t1_190419</strain>
    </source>
</reference>
<evidence type="ECO:0000313" key="3">
    <source>
        <dbReference type="Proteomes" id="UP001220658"/>
    </source>
</evidence>
<protein>
    <submittedName>
        <fullName evidence="2">Uncharacterized protein</fullName>
    </submittedName>
</protein>
<dbReference type="EMBL" id="JAQNCK010000005">
    <property type="protein sequence ID" value="MDC0827659.1"/>
    <property type="molecule type" value="Genomic_DNA"/>
</dbReference>
<keyword evidence="1" id="KW-0812">Transmembrane</keyword>
<evidence type="ECO:0000313" key="2">
    <source>
        <dbReference type="EMBL" id="MDC0827659.1"/>
    </source>
</evidence>
<comment type="caution">
    <text evidence="2">The sequence shown here is derived from an EMBL/GenBank/DDBJ whole genome shotgun (WGS) entry which is preliminary data.</text>
</comment>
<keyword evidence="1" id="KW-1133">Transmembrane helix</keyword>
<dbReference type="Proteomes" id="UP001220658">
    <property type="component" value="Unassembled WGS sequence"/>
</dbReference>
<feature type="transmembrane region" description="Helical" evidence="1">
    <location>
        <begin position="25"/>
        <end position="45"/>
    </location>
</feature>
<dbReference type="RefSeq" id="WP_229027135.1">
    <property type="nucleotide sequence ID" value="NZ_JADMUL010000004.1"/>
</dbReference>
<gene>
    <name evidence="2" type="ORF">POG00_02925</name>
</gene>
<organism evidence="2 3">
    <name type="scientific">Faecalitalea cylindroides</name>
    <dbReference type="NCBI Taxonomy" id="39483"/>
    <lineage>
        <taxon>Bacteria</taxon>
        <taxon>Bacillati</taxon>
        <taxon>Bacillota</taxon>
        <taxon>Erysipelotrichia</taxon>
        <taxon>Erysipelotrichales</taxon>
        <taxon>Erysipelotrichaceae</taxon>
        <taxon>Faecalitalea</taxon>
    </lineage>
</organism>
<name>A0AAW6FSB7_9FIRM</name>
<dbReference type="AlphaFoldDB" id="A0AAW6FSB7"/>
<accession>A0AAW6FSB7</accession>
<keyword evidence="1" id="KW-0472">Membrane</keyword>
<proteinExistence type="predicted"/>
<evidence type="ECO:0000256" key="1">
    <source>
        <dbReference type="SAM" id="Phobius"/>
    </source>
</evidence>
<sequence length="68" mass="7774">MAIVGQYQGLDGAAFLALVSPIWNVIYSLGLLMVLVDLFYFLLYVENQKATRIAQMNTFQLRLSVLRY</sequence>